<protein>
    <recommendedName>
        <fullName evidence="3">Mitochondrial import inner membrane translocase subunit</fullName>
    </recommendedName>
</protein>
<sequence length="88" mass="10285">MAESFEKIDLSMNNALSQLETFKQNSQRLQLESFKVDSALRMFNNCADRCELQFRENGLKFKGEVPEDAQCFQNCIQISYKLGKMMFQ</sequence>
<dbReference type="InParanoid" id="A0A078ADR6"/>
<dbReference type="AlphaFoldDB" id="A0A078ADR6"/>
<gene>
    <name evidence="1" type="primary">Contig17078.g827</name>
    <name evidence="1" type="ORF">STYLEM_8973</name>
</gene>
<evidence type="ECO:0000313" key="1">
    <source>
        <dbReference type="EMBL" id="CDW79981.1"/>
    </source>
</evidence>
<evidence type="ECO:0008006" key="3">
    <source>
        <dbReference type="Google" id="ProtNLM"/>
    </source>
</evidence>
<keyword evidence="2" id="KW-1185">Reference proteome</keyword>
<proteinExistence type="predicted"/>
<dbReference type="Proteomes" id="UP000039865">
    <property type="component" value="Unassembled WGS sequence"/>
</dbReference>
<dbReference type="EMBL" id="CCKQ01008518">
    <property type="protein sequence ID" value="CDW79981.1"/>
    <property type="molecule type" value="Genomic_DNA"/>
</dbReference>
<organism evidence="1 2">
    <name type="scientific">Stylonychia lemnae</name>
    <name type="common">Ciliate</name>
    <dbReference type="NCBI Taxonomy" id="5949"/>
    <lineage>
        <taxon>Eukaryota</taxon>
        <taxon>Sar</taxon>
        <taxon>Alveolata</taxon>
        <taxon>Ciliophora</taxon>
        <taxon>Intramacronucleata</taxon>
        <taxon>Spirotrichea</taxon>
        <taxon>Stichotrichia</taxon>
        <taxon>Sporadotrichida</taxon>
        <taxon>Oxytrichidae</taxon>
        <taxon>Stylonychinae</taxon>
        <taxon>Stylonychia</taxon>
    </lineage>
</organism>
<accession>A0A078ADR6</accession>
<reference evidence="1 2" key="1">
    <citation type="submission" date="2014-06" db="EMBL/GenBank/DDBJ databases">
        <authorList>
            <person name="Swart Estienne"/>
        </authorList>
    </citation>
    <scope>NUCLEOTIDE SEQUENCE [LARGE SCALE GENOMIC DNA]</scope>
    <source>
        <strain evidence="1 2">130c</strain>
    </source>
</reference>
<dbReference type="OrthoDB" id="10438945at2759"/>
<evidence type="ECO:0000313" key="2">
    <source>
        <dbReference type="Proteomes" id="UP000039865"/>
    </source>
</evidence>
<name>A0A078ADR6_STYLE</name>